<evidence type="ECO:0000256" key="1">
    <source>
        <dbReference type="ARBA" id="ARBA00022723"/>
    </source>
</evidence>
<keyword evidence="5" id="KW-0804">Transcription</keyword>
<dbReference type="AlphaFoldDB" id="A0AAE1N0D9"/>
<dbReference type="SUPFAM" id="SSF57903">
    <property type="entry name" value="FYVE/PHD zinc finger"/>
    <property type="match status" value="1"/>
</dbReference>
<dbReference type="PANTHER" id="PTHR33304">
    <property type="match status" value="1"/>
</dbReference>
<dbReference type="GO" id="GO:0008270">
    <property type="term" value="F:zinc ion binding"/>
    <property type="evidence" value="ECO:0007669"/>
    <property type="project" value="UniProtKB-KW"/>
</dbReference>
<dbReference type="EMBL" id="JAWXYG010000002">
    <property type="protein sequence ID" value="KAK4280261.1"/>
    <property type="molecule type" value="Genomic_DNA"/>
</dbReference>
<evidence type="ECO:0008006" key="8">
    <source>
        <dbReference type="Google" id="ProtNLM"/>
    </source>
</evidence>
<dbReference type="InterPro" id="IPR019786">
    <property type="entry name" value="Zinc_finger_PHD-type_CS"/>
</dbReference>
<dbReference type="GO" id="GO:0034244">
    <property type="term" value="P:negative regulation of transcription elongation by RNA polymerase II"/>
    <property type="evidence" value="ECO:0007669"/>
    <property type="project" value="InterPro"/>
</dbReference>
<evidence type="ECO:0000256" key="2">
    <source>
        <dbReference type="ARBA" id="ARBA00022771"/>
    </source>
</evidence>
<reference evidence="6" key="1">
    <citation type="submission" date="2023-10" db="EMBL/GenBank/DDBJ databases">
        <title>Chromosome-level genome of the transformable northern wattle, Acacia crassicarpa.</title>
        <authorList>
            <person name="Massaro I."/>
            <person name="Sinha N.R."/>
            <person name="Poethig S."/>
            <person name="Leichty A.R."/>
        </authorList>
    </citation>
    <scope>NUCLEOTIDE SEQUENCE</scope>
    <source>
        <strain evidence="6">Acra3RX</strain>
        <tissue evidence="6">Leaf</tissue>
    </source>
</reference>
<proteinExistence type="predicted"/>
<dbReference type="GO" id="GO:0140566">
    <property type="term" value="F:histone reader activity"/>
    <property type="evidence" value="ECO:0007669"/>
    <property type="project" value="InterPro"/>
</dbReference>
<dbReference type="Proteomes" id="UP001293593">
    <property type="component" value="Unassembled WGS sequence"/>
</dbReference>
<dbReference type="InterPro" id="IPR049914">
    <property type="entry name" value="PHD1-3/5-6"/>
</dbReference>
<keyword evidence="4" id="KW-0805">Transcription regulation</keyword>
<evidence type="ECO:0000256" key="5">
    <source>
        <dbReference type="ARBA" id="ARBA00023163"/>
    </source>
</evidence>
<dbReference type="PROSITE" id="PS01359">
    <property type="entry name" value="ZF_PHD_1"/>
    <property type="match status" value="1"/>
</dbReference>
<evidence type="ECO:0000256" key="4">
    <source>
        <dbReference type="ARBA" id="ARBA00023015"/>
    </source>
</evidence>
<keyword evidence="3" id="KW-0862">Zinc</keyword>
<evidence type="ECO:0000313" key="7">
    <source>
        <dbReference type="Proteomes" id="UP001293593"/>
    </source>
</evidence>
<protein>
    <recommendedName>
        <fullName evidence="8">PHD-type domain-containing protein</fullName>
    </recommendedName>
</protein>
<gene>
    <name evidence="6" type="ORF">QN277_011904</name>
</gene>
<dbReference type="PANTHER" id="PTHR33304:SF18">
    <property type="entry name" value="CHROMATIN REGULATOR PHD FAMILY-RELATED"/>
    <property type="match status" value="1"/>
</dbReference>
<sequence>MVSVCLTCGSEGFLEWLVFCKKCQACTLHRYCLDGPMIIHDDVTWFCDDCEPKKSPSLKNSTPQPCRRSHNWKLEKDTIPAYLKLKNHVKRVKKNYRKRRKIMKKQKELKDTSGCLYQPAITNCSSFSSHRDQNHLKRLEDNNHKEQKKFMKKHKETADISGYVSIRQALSANFHTSNHDRIQSSKPCDQTQCIDKEQKKFMEKQKEQKKFTKQHKEQKRHKEQEKFMMKHKGAADISGHNYKFRVIS</sequence>
<evidence type="ECO:0000313" key="6">
    <source>
        <dbReference type="EMBL" id="KAK4280261.1"/>
    </source>
</evidence>
<accession>A0AAE1N0D9</accession>
<dbReference type="InterPro" id="IPR011011">
    <property type="entry name" value="Znf_FYVE_PHD"/>
</dbReference>
<evidence type="ECO:0000256" key="3">
    <source>
        <dbReference type="ARBA" id="ARBA00022833"/>
    </source>
</evidence>
<keyword evidence="1" id="KW-0479">Metal-binding</keyword>
<keyword evidence="2" id="KW-0863">Zinc-finger</keyword>
<dbReference type="Gene3D" id="3.30.40.10">
    <property type="entry name" value="Zinc/RING finger domain, C3HC4 (zinc finger)"/>
    <property type="match status" value="1"/>
</dbReference>
<name>A0AAE1N0D9_9FABA</name>
<dbReference type="InterPro" id="IPR013083">
    <property type="entry name" value="Znf_RING/FYVE/PHD"/>
</dbReference>
<organism evidence="6 7">
    <name type="scientific">Acacia crassicarpa</name>
    <name type="common">northern wattle</name>
    <dbReference type="NCBI Taxonomy" id="499986"/>
    <lineage>
        <taxon>Eukaryota</taxon>
        <taxon>Viridiplantae</taxon>
        <taxon>Streptophyta</taxon>
        <taxon>Embryophyta</taxon>
        <taxon>Tracheophyta</taxon>
        <taxon>Spermatophyta</taxon>
        <taxon>Magnoliopsida</taxon>
        <taxon>eudicotyledons</taxon>
        <taxon>Gunneridae</taxon>
        <taxon>Pentapetalae</taxon>
        <taxon>rosids</taxon>
        <taxon>fabids</taxon>
        <taxon>Fabales</taxon>
        <taxon>Fabaceae</taxon>
        <taxon>Caesalpinioideae</taxon>
        <taxon>mimosoid clade</taxon>
        <taxon>Acacieae</taxon>
        <taxon>Acacia</taxon>
    </lineage>
</organism>
<keyword evidence="7" id="KW-1185">Reference proteome</keyword>
<comment type="caution">
    <text evidence="6">The sequence shown here is derived from an EMBL/GenBank/DDBJ whole genome shotgun (WGS) entry which is preliminary data.</text>
</comment>